<dbReference type="GO" id="GO:0006283">
    <property type="term" value="P:transcription-coupled nucleotide-excision repair"/>
    <property type="evidence" value="ECO:0007669"/>
    <property type="project" value="TreeGrafter"/>
</dbReference>
<dbReference type="GO" id="GO:0008094">
    <property type="term" value="F:ATP-dependent activity, acting on DNA"/>
    <property type="evidence" value="ECO:0007669"/>
    <property type="project" value="TreeGrafter"/>
</dbReference>
<organism evidence="4 5">
    <name type="scientific">Meganyctiphanes norvegica</name>
    <name type="common">Northern krill</name>
    <name type="synonym">Thysanopoda norvegica</name>
    <dbReference type="NCBI Taxonomy" id="48144"/>
    <lineage>
        <taxon>Eukaryota</taxon>
        <taxon>Metazoa</taxon>
        <taxon>Ecdysozoa</taxon>
        <taxon>Arthropoda</taxon>
        <taxon>Crustacea</taxon>
        <taxon>Multicrustacea</taxon>
        <taxon>Malacostraca</taxon>
        <taxon>Eumalacostraca</taxon>
        <taxon>Eucarida</taxon>
        <taxon>Euphausiacea</taxon>
        <taxon>Euphausiidae</taxon>
        <taxon>Meganyctiphanes</taxon>
    </lineage>
</organism>
<keyword evidence="5" id="KW-1185">Reference proteome</keyword>
<dbReference type="InterPro" id="IPR027417">
    <property type="entry name" value="P-loop_NTPase"/>
</dbReference>
<proteinExistence type="predicted"/>
<comment type="caution">
    <text evidence="4">The sequence shown here is derived from an EMBL/GenBank/DDBJ whole genome shotgun (WGS) entry which is preliminary data.</text>
</comment>
<gene>
    <name evidence="4" type="ORF">MNOR_LOCUS29513</name>
</gene>
<dbReference type="SUPFAM" id="SSF52540">
    <property type="entry name" value="P-loop containing nucleoside triphosphate hydrolases"/>
    <property type="match status" value="1"/>
</dbReference>
<dbReference type="InterPro" id="IPR038718">
    <property type="entry name" value="SNF2-like_sf"/>
</dbReference>
<evidence type="ECO:0000313" key="4">
    <source>
        <dbReference type="EMBL" id="CAL4144469.1"/>
    </source>
</evidence>
<dbReference type="InterPro" id="IPR050496">
    <property type="entry name" value="SNF2_RAD54_helicase_repair"/>
</dbReference>
<evidence type="ECO:0000256" key="1">
    <source>
        <dbReference type="SAM" id="Coils"/>
    </source>
</evidence>
<evidence type="ECO:0000256" key="2">
    <source>
        <dbReference type="SAM" id="MobiDB-lite"/>
    </source>
</evidence>
<sequence>MVEGFSISNDGQSKELHDQFDELKALGISVMDQLELERNVEAAVDEAVAVHSRKQKMKILQKEIKDVKVDIKLAESKQYELKNRLAGMRQRVVDPRQVMSLEAELKNKNNQLITQRAREKALLAKLSSAQENSLALDTYELEEGEILENESVVETVALVKSNKEKEQMIRDGKMTPFGTIVTPGTSKTIVFPQQKNYFLQNVRKIQNKSVADKKVTKEDLIKTGKMTPFGTIIESSDNERNISKKNKKKGNEMNTFEKYIQDQLDLQKNHSNTNKGHKKKVGDPNYGFEKKRSKKLKEYIGESHTGYDGTSLASIKKSVKTNIKKKRKKDPIKMSILHPKKKLSKGLPLGSHTSDLDIHQTRRPAKPLSEGVAMEGSDDSAQEYQIDSESDYVPSDQEDSDTDYSPNYTEKCKSVKYSPKRQKRKTEWDIIENKKIKYNVDIDDSDSDNEVYLKQKGRKSSKAVDDAHLSSYADRIESWKEQRLKEKQSKILQGENLDSDEEEEGYEEFEGGFKIPLIIWKKLYKYQRTCIRWLYELHCQGCGGILGDEMGLGKTIQIISFLVGISYSRLQSRSTHFRGLGPTIVVCPATVIHQWVKEFHKWWPPFR</sequence>
<name>A0AAV2RWT7_MEGNR</name>
<feature type="non-terminal residue" evidence="4">
    <location>
        <position position="607"/>
    </location>
</feature>
<feature type="compositionally biased region" description="Basic residues" evidence="2">
    <location>
        <begin position="320"/>
        <end position="330"/>
    </location>
</feature>
<dbReference type="Proteomes" id="UP001497623">
    <property type="component" value="Unassembled WGS sequence"/>
</dbReference>
<reference evidence="4 5" key="1">
    <citation type="submission" date="2024-05" db="EMBL/GenBank/DDBJ databases">
        <authorList>
            <person name="Wallberg A."/>
        </authorList>
    </citation>
    <scope>NUCLEOTIDE SEQUENCE [LARGE SCALE GENOMIC DNA]</scope>
</reference>
<keyword evidence="1" id="KW-0175">Coiled coil</keyword>
<evidence type="ECO:0000313" key="5">
    <source>
        <dbReference type="Proteomes" id="UP001497623"/>
    </source>
</evidence>
<dbReference type="Gene3D" id="3.40.50.10810">
    <property type="entry name" value="Tandem AAA-ATPase domain"/>
    <property type="match status" value="1"/>
</dbReference>
<feature type="coiled-coil region" evidence="1">
    <location>
        <begin position="57"/>
        <end position="118"/>
    </location>
</feature>
<evidence type="ECO:0000259" key="3">
    <source>
        <dbReference type="Pfam" id="PF00176"/>
    </source>
</evidence>
<dbReference type="PANTHER" id="PTHR45629:SF7">
    <property type="entry name" value="DNA EXCISION REPAIR PROTEIN ERCC-6-RELATED"/>
    <property type="match status" value="1"/>
</dbReference>
<accession>A0AAV2RWT7</accession>
<dbReference type="GO" id="GO:0005634">
    <property type="term" value="C:nucleus"/>
    <property type="evidence" value="ECO:0007669"/>
    <property type="project" value="TreeGrafter"/>
</dbReference>
<feature type="region of interest" description="Disordered" evidence="2">
    <location>
        <begin position="269"/>
        <end position="288"/>
    </location>
</feature>
<dbReference type="InterPro" id="IPR000330">
    <property type="entry name" value="SNF2_N"/>
</dbReference>
<protein>
    <recommendedName>
        <fullName evidence="3">SNF2 N-terminal domain-containing protein</fullName>
    </recommendedName>
</protein>
<dbReference type="Pfam" id="PF00176">
    <property type="entry name" value="SNF2-rel_dom"/>
    <property type="match status" value="1"/>
</dbReference>
<dbReference type="AlphaFoldDB" id="A0AAV2RWT7"/>
<feature type="region of interest" description="Disordered" evidence="2">
    <location>
        <begin position="320"/>
        <end position="416"/>
    </location>
</feature>
<feature type="domain" description="SNF2 N-terminal" evidence="3">
    <location>
        <begin position="526"/>
        <end position="605"/>
    </location>
</feature>
<dbReference type="PANTHER" id="PTHR45629">
    <property type="entry name" value="SNF2/RAD54 FAMILY MEMBER"/>
    <property type="match status" value="1"/>
</dbReference>
<feature type="compositionally biased region" description="Acidic residues" evidence="2">
    <location>
        <begin position="376"/>
        <end position="402"/>
    </location>
</feature>
<dbReference type="GO" id="GO:0005524">
    <property type="term" value="F:ATP binding"/>
    <property type="evidence" value="ECO:0007669"/>
    <property type="project" value="InterPro"/>
</dbReference>
<dbReference type="EMBL" id="CAXKWB010034317">
    <property type="protein sequence ID" value="CAL4144469.1"/>
    <property type="molecule type" value="Genomic_DNA"/>
</dbReference>